<evidence type="ECO:0000313" key="13">
    <source>
        <dbReference type="EMBL" id="MFC3713188.1"/>
    </source>
</evidence>
<dbReference type="CDD" id="cd01995">
    <property type="entry name" value="QueC-like"/>
    <property type="match status" value="1"/>
</dbReference>
<dbReference type="EMBL" id="JBHRXV010000010">
    <property type="protein sequence ID" value="MFC3713188.1"/>
    <property type="molecule type" value="Genomic_DNA"/>
</dbReference>
<dbReference type="SUPFAM" id="SSF52402">
    <property type="entry name" value="Adenine nucleotide alpha hydrolases-like"/>
    <property type="match status" value="1"/>
</dbReference>
<feature type="binding site" evidence="12">
    <location>
        <position position="200"/>
    </location>
    <ligand>
        <name>Zn(2+)</name>
        <dbReference type="ChEBI" id="CHEBI:29105"/>
    </ligand>
</feature>
<keyword evidence="6 12" id="KW-0671">Queuosine biosynthesis</keyword>
<organism evidence="13 14">
    <name type="scientific">Sphingoaurantiacus capsulatus</name>
    <dbReference type="NCBI Taxonomy" id="1771310"/>
    <lineage>
        <taxon>Bacteria</taxon>
        <taxon>Pseudomonadati</taxon>
        <taxon>Pseudomonadota</taxon>
        <taxon>Alphaproteobacteria</taxon>
        <taxon>Sphingomonadales</taxon>
        <taxon>Sphingosinicellaceae</taxon>
        <taxon>Sphingoaurantiacus</taxon>
    </lineage>
</organism>
<evidence type="ECO:0000256" key="8">
    <source>
        <dbReference type="ARBA" id="ARBA00022840"/>
    </source>
</evidence>
<dbReference type="NCBIfam" id="TIGR00364">
    <property type="entry name" value="7-cyano-7-deazaguanine synthase QueC"/>
    <property type="match status" value="1"/>
</dbReference>
<comment type="caution">
    <text evidence="13">The sequence shown here is derived from an EMBL/GenBank/DDBJ whole genome shotgun (WGS) entry which is preliminary data.</text>
</comment>
<feature type="binding site" evidence="12">
    <location>
        <position position="190"/>
    </location>
    <ligand>
        <name>Zn(2+)</name>
        <dbReference type="ChEBI" id="CHEBI:29105"/>
    </ligand>
</feature>
<dbReference type="HAMAP" id="MF_01633">
    <property type="entry name" value="QueC"/>
    <property type="match status" value="1"/>
</dbReference>
<evidence type="ECO:0000256" key="10">
    <source>
        <dbReference type="ARBA" id="ARBA00039149"/>
    </source>
</evidence>
<comment type="similarity">
    <text evidence="9 12">Belongs to the QueC family.</text>
</comment>
<evidence type="ECO:0000256" key="11">
    <source>
        <dbReference type="ARBA" id="ARBA00047890"/>
    </source>
</evidence>
<keyword evidence="7 12" id="KW-0862">Zinc</keyword>
<evidence type="ECO:0000313" key="14">
    <source>
        <dbReference type="Proteomes" id="UP001595615"/>
    </source>
</evidence>
<dbReference type="PANTHER" id="PTHR42914:SF1">
    <property type="entry name" value="7-CYANO-7-DEAZAGUANINE SYNTHASE"/>
    <property type="match status" value="1"/>
</dbReference>
<evidence type="ECO:0000256" key="3">
    <source>
        <dbReference type="ARBA" id="ARBA00022598"/>
    </source>
</evidence>
<keyword evidence="14" id="KW-1185">Reference proteome</keyword>
<comment type="catalytic activity">
    <reaction evidence="11 12">
        <text>7-carboxy-7-carbaguanine + NH4(+) + 2 ATP = 7-cyano-7-carbaguanine + 2 AMP + 2 diphosphate + 2 H(+)</text>
        <dbReference type="Rhea" id="RHEA:27982"/>
        <dbReference type="ChEBI" id="CHEBI:15378"/>
        <dbReference type="ChEBI" id="CHEBI:28938"/>
        <dbReference type="ChEBI" id="CHEBI:30616"/>
        <dbReference type="ChEBI" id="CHEBI:33019"/>
        <dbReference type="ChEBI" id="CHEBI:45075"/>
        <dbReference type="ChEBI" id="CHEBI:61036"/>
        <dbReference type="ChEBI" id="CHEBI:456215"/>
        <dbReference type="EC" id="6.3.4.20"/>
    </reaction>
</comment>
<evidence type="ECO:0000256" key="1">
    <source>
        <dbReference type="ARBA" id="ARBA00005061"/>
    </source>
</evidence>
<dbReference type="PIRSF" id="PIRSF006293">
    <property type="entry name" value="ExsB"/>
    <property type="match status" value="1"/>
</dbReference>
<keyword evidence="8 12" id="KW-0067">ATP-binding</keyword>
<name>A0ABV7XD67_9SPHN</name>
<evidence type="ECO:0000256" key="2">
    <source>
        <dbReference type="ARBA" id="ARBA00007381"/>
    </source>
</evidence>
<feature type="binding site" evidence="12">
    <location>
        <position position="206"/>
    </location>
    <ligand>
        <name>Zn(2+)</name>
        <dbReference type="ChEBI" id="CHEBI:29105"/>
    </ligand>
</feature>
<comment type="function">
    <text evidence="12">Catalyzes the ATP-dependent conversion of 7-carboxy-7-deazaguanine (CDG) to 7-cyano-7-deazaguanine (preQ(0)).</text>
</comment>
<dbReference type="Gene3D" id="3.40.50.620">
    <property type="entry name" value="HUPs"/>
    <property type="match status" value="1"/>
</dbReference>
<dbReference type="EC" id="6.3.4.20" evidence="10 12"/>
<evidence type="ECO:0000256" key="6">
    <source>
        <dbReference type="ARBA" id="ARBA00022785"/>
    </source>
</evidence>
<protein>
    <recommendedName>
        <fullName evidence="10 12">7-cyano-7-deazaguanine synthase</fullName>
        <ecNumber evidence="10 12">6.3.4.20</ecNumber>
    </recommendedName>
    <alternativeName>
        <fullName evidence="12">7-cyano-7-carbaguanine synthase</fullName>
    </alternativeName>
    <alternativeName>
        <fullName evidence="12">PreQ(0) synthase</fullName>
    </alternativeName>
    <alternativeName>
        <fullName evidence="12">Queuosine biosynthesis protein QueC</fullName>
    </alternativeName>
</protein>
<comment type="cofactor">
    <cofactor evidence="12">
        <name>Zn(2+)</name>
        <dbReference type="ChEBI" id="CHEBI:29105"/>
    </cofactor>
    <text evidence="12">Binds 1 zinc ion per subunit.</text>
</comment>
<keyword evidence="4 12" id="KW-0479">Metal-binding</keyword>
<dbReference type="GO" id="GO:0016874">
    <property type="term" value="F:ligase activity"/>
    <property type="evidence" value="ECO:0007669"/>
    <property type="project" value="UniProtKB-KW"/>
</dbReference>
<comment type="similarity">
    <text evidence="2">Belongs to the heat shock protein 70 family.</text>
</comment>
<dbReference type="PROSITE" id="PS00297">
    <property type="entry name" value="HSP70_1"/>
    <property type="match status" value="1"/>
</dbReference>
<dbReference type="InterPro" id="IPR018317">
    <property type="entry name" value="QueC"/>
</dbReference>
<evidence type="ECO:0000256" key="4">
    <source>
        <dbReference type="ARBA" id="ARBA00022723"/>
    </source>
</evidence>
<accession>A0ABV7XD67</accession>
<gene>
    <name evidence="12 13" type="primary">queC</name>
    <name evidence="13" type="ORF">ACFOMD_11430</name>
</gene>
<dbReference type="RefSeq" id="WP_380861435.1">
    <property type="nucleotide sequence ID" value="NZ_JBHRXV010000010.1"/>
</dbReference>
<dbReference type="InterPro" id="IPR018181">
    <property type="entry name" value="Heat_shock_70_CS"/>
</dbReference>
<keyword evidence="3 12" id="KW-0436">Ligase</keyword>
<dbReference type="Proteomes" id="UP001595615">
    <property type="component" value="Unassembled WGS sequence"/>
</dbReference>
<evidence type="ECO:0000256" key="5">
    <source>
        <dbReference type="ARBA" id="ARBA00022741"/>
    </source>
</evidence>
<feature type="binding site" evidence="12">
    <location>
        <position position="203"/>
    </location>
    <ligand>
        <name>Zn(2+)</name>
        <dbReference type="ChEBI" id="CHEBI:29105"/>
    </ligand>
</feature>
<evidence type="ECO:0000256" key="12">
    <source>
        <dbReference type="HAMAP-Rule" id="MF_01633"/>
    </source>
</evidence>
<comment type="pathway">
    <text evidence="1 12">Purine metabolism; 7-cyano-7-deazaguanine biosynthesis.</text>
</comment>
<dbReference type="PANTHER" id="PTHR42914">
    <property type="entry name" value="7-CYANO-7-DEAZAGUANINE SYNTHASE"/>
    <property type="match status" value="1"/>
</dbReference>
<proteinExistence type="inferred from homology"/>
<dbReference type="InterPro" id="IPR014729">
    <property type="entry name" value="Rossmann-like_a/b/a_fold"/>
</dbReference>
<keyword evidence="5 12" id="KW-0547">Nucleotide-binding</keyword>
<sequence length="225" mass="24162">MTTSPLAVVLLSGGLDSTTVAAIARDRGYRLLALTVDYNQRHRIELAHAARVAADMGAERHVTLPLDLRAFGGSALTDDIDVPKDGVQPGIPVTYVPARNTVFLSLALAWAEAAGATDLFIGVNALDYSGYPDCRPDFIRAFEDMAAQATKAGVEGSRFTVHTPLIDMSKAEIVQEAARLGVDLGTTWSCYDPTPDNRHCGECDSCRLRHKGFEEAGLPDPTVYA</sequence>
<evidence type="ECO:0000256" key="9">
    <source>
        <dbReference type="ARBA" id="ARBA00037993"/>
    </source>
</evidence>
<evidence type="ECO:0000256" key="7">
    <source>
        <dbReference type="ARBA" id="ARBA00022833"/>
    </source>
</evidence>
<feature type="binding site" evidence="12">
    <location>
        <begin position="11"/>
        <end position="21"/>
    </location>
    <ligand>
        <name>ATP</name>
        <dbReference type="ChEBI" id="CHEBI:30616"/>
    </ligand>
</feature>
<dbReference type="Pfam" id="PF06508">
    <property type="entry name" value="QueC"/>
    <property type="match status" value="1"/>
</dbReference>
<reference evidence="14" key="1">
    <citation type="journal article" date="2019" name="Int. J. Syst. Evol. Microbiol.">
        <title>The Global Catalogue of Microorganisms (GCM) 10K type strain sequencing project: providing services to taxonomists for standard genome sequencing and annotation.</title>
        <authorList>
            <consortium name="The Broad Institute Genomics Platform"/>
            <consortium name="The Broad Institute Genome Sequencing Center for Infectious Disease"/>
            <person name="Wu L."/>
            <person name="Ma J."/>
        </authorList>
    </citation>
    <scope>NUCLEOTIDE SEQUENCE [LARGE SCALE GENOMIC DNA]</scope>
    <source>
        <strain evidence="14">KCTC 42644</strain>
    </source>
</reference>